<organism evidence="2 3">
    <name type="scientific">Rhamnella rubrinervis</name>
    <dbReference type="NCBI Taxonomy" id="2594499"/>
    <lineage>
        <taxon>Eukaryota</taxon>
        <taxon>Viridiplantae</taxon>
        <taxon>Streptophyta</taxon>
        <taxon>Embryophyta</taxon>
        <taxon>Tracheophyta</taxon>
        <taxon>Spermatophyta</taxon>
        <taxon>Magnoliopsida</taxon>
        <taxon>eudicotyledons</taxon>
        <taxon>Gunneridae</taxon>
        <taxon>Pentapetalae</taxon>
        <taxon>rosids</taxon>
        <taxon>fabids</taxon>
        <taxon>Rosales</taxon>
        <taxon>Rhamnaceae</taxon>
        <taxon>rhamnoid group</taxon>
        <taxon>Rhamneae</taxon>
        <taxon>Rhamnella</taxon>
    </lineage>
</organism>
<dbReference type="EMBL" id="VOIH02000003">
    <property type="protein sequence ID" value="KAF3450272.1"/>
    <property type="molecule type" value="Genomic_DNA"/>
</dbReference>
<dbReference type="Proteomes" id="UP000796880">
    <property type="component" value="Unassembled WGS sequence"/>
</dbReference>
<reference evidence="2" key="1">
    <citation type="submission" date="2020-03" db="EMBL/GenBank/DDBJ databases">
        <title>A high-quality chromosome-level genome assembly of a woody plant with both climbing and erect habits, Rhamnella rubrinervis.</title>
        <authorList>
            <person name="Lu Z."/>
            <person name="Yang Y."/>
            <person name="Zhu X."/>
            <person name="Sun Y."/>
        </authorList>
    </citation>
    <scope>NUCLEOTIDE SEQUENCE</scope>
    <source>
        <strain evidence="2">BYM</strain>
        <tissue evidence="2">Leaf</tissue>
    </source>
</reference>
<sequence>MRIHEVRWPRPMNWTQGRDNSHSALHGERGHAMEDAAHLGGNRRSKRGYPKVEEPNKWGWLGKRGSPRKNTPLEQTTKWRFGINRREDRPSHMKCSEMMDGFTPKEGVLYPRCSLSWKRDEADRTMVAGKGIMGIGQSKERAPVG</sequence>
<keyword evidence="3" id="KW-1185">Reference proteome</keyword>
<feature type="region of interest" description="Disordered" evidence="1">
    <location>
        <begin position="38"/>
        <end position="73"/>
    </location>
</feature>
<name>A0A8K0HCT1_9ROSA</name>
<evidence type="ECO:0000313" key="3">
    <source>
        <dbReference type="Proteomes" id="UP000796880"/>
    </source>
</evidence>
<evidence type="ECO:0000256" key="1">
    <source>
        <dbReference type="SAM" id="MobiDB-lite"/>
    </source>
</evidence>
<gene>
    <name evidence="2" type="ORF">FNV43_RR06352</name>
</gene>
<evidence type="ECO:0000313" key="2">
    <source>
        <dbReference type="EMBL" id="KAF3450272.1"/>
    </source>
</evidence>
<proteinExistence type="predicted"/>
<protein>
    <submittedName>
        <fullName evidence="2">Uncharacterized protein</fullName>
    </submittedName>
</protein>
<comment type="caution">
    <text evidence="2">The sequence shown here is derived from an EMBL/GenBank/DDBJ whole genome shotgun (WGS) entry which is preliminary data.</text>
</comment>
<dbReference type="AlphaFoldDB" id="A0A8K0HCT1"/>
<accession>A0A8K0HCT1</accession>